<dbReference type="Pfam" id="PF13528">
    <property type="entry name" value="Glyco_trans_1_3"/>
    <property type="match status" value="1"/>
</dbReference>
<evidence type="ECO:0000313" key="1">
    <source>
        <dbReference type="EMBL" id="RCX05121.1"/>
    </source>
</evidence>
<proteinExistence type="predicted"/>
<organism evidence="1 2">
    <name type="scientific">Schleiferia thermophila</name>
    <dbReference type="NCBI Taxonomy" id="884107"/>
    <lineage>
        <taxon>Bacteria</taxon>
        <taxon>Pseudomonadati</taxon>
        <taxon>Bacteroidota</taxon>
        <taxon>Flavobacteriia</taxon>
        <taxon>Flavobacteriales</taxon>
        <taxon>Schleiferiaceae</taxon>
        <taxon>Schleiferia</taxon>
    </lineage>
</organism>
<sequence length="348" mass="39192">MKRILYAIQGTGNGHMARALVLLPLLKKYFKVDVLISGRQSNLSPPFEIQFRCSGLSFVYDKSGGLSYSKTLLENNLGKIVREIKSLPVHQYDLIINDFEPISAYAAKLRGVPSLAFSHQASFLSKNTPRPSRKSLVGEFILKHYAPCSHSIGLHFRRYEKWILPPVIRPEILESNPVDSGEFVVYLPAYGDSVLWKILSKIDAPFRVFSKYAAFWYKKGNVTFEPANAKEFSRRLISCSGVITGAGFETPAEALYLRKKLLCIPIKGQYEQYCNAEALRQLNVKVLDKLSTKAVQNWLIEGSSADWPERSMAGRLTEKIPDLIYSIIDGQGIDQIIPLEANVAENTW</sequence>
<gene>
    <name evidence="1" type="ORF">DES35_101401</name>
</gene>
<accession>A0A369A7K8</accession>
<reference evidence="1 2" key="1">
    <citation type="submission" date="2018-07" db="EMBL/GenBank/DDBJ databases">
        <title>Genomic Encyclopedia of Type Strains, Phase IV (KMG-IV): sequencing the most valuable type-strain genomes for metagenomic binning, comparative biology and taxonomic classification.</title>
        <authorList>
            <person name="Goeker M."/>
        </authorList>
    </citation>
    <scope>NUCLEOTIDE SEQUENCE [LARGE SCALE GENOMIC DNA]</scope>
    <source>
        <strain evidence="1 2">DSM 21410</strain>
    </source>
</reference>
<name>A0A369A7K8_9FLAO</name>
<evidence type="ECO:0000313" key="2">
    <source>
        <dbReference type="Proteomes" id="UP000253517"/>
    </source>
</evidence>
<dbReference type="AlphaFoldDB" id="A0A369A7K8"/>
<dbReference type="EMBL" id="QPJS01000001">
    <property type="protein sequence ID" value="RCX05121.1"/>
    <property type="molecule type" value="Genomic_DNA"/>
</dbReference>
<comment type="caution">
    <text evidence="1">The sequence shown here is derived from an EMBL/GenBank/DDBJ whole genome shotgun (WGS) entry which is preliminary data.</text>
</comment>
<keyword evidence="2" id="KW-1185">Reference proteome</keyword>
<protein>
    <submittedName>
        <fullName evidence="1">Uncharacterized protein (TIGR00661 family)</fullName>
    </submittedName>
</protein>
<dbReference type="RefSeq" id="WP_114365652.1">
    <property type="nucleotide sequence ID" value="NZ_BHZF01000001.1"/>
</dbReference>
<dbReference type="SUPFAM" id="SSF53756">
    <property type="entry name" value="UDP-Glycosyltransferase/glycogen phosphorylase"/>
    <property type="match status" value="1"/>
</dbReference>
<dbReference type="Proteomes" id="UP000253517">
    <property type="component" value="Unassembled WGS sequence"/>
</dbReference>